<name>A0A7S4LFJ0_9EUGL</name>
<protein>
    <submittedName>
        <fullName evidence="2">Uncharacterized protein</fullName>
    </submittedName>
</protein>
<dbReference type="EMBL" id="HBJA01108084">
    <property type="protein sequence ID" value="CAE0826098.1"/>
    <property type="molecule type" value="Transcribed_RNA"/>
</dbReference>
<feature type="coiled-coil region" evidence="1">
    <location>
        <begin position="114"/>
        <end position="172"/>
    </location>
</feature>
<evidence type="ECO:0000313" key="2">
    <source>
        <dbReference type="EMBL" id="CAE0826098.1"/>
    </source>
</evidence>
<organism evidence="2">
    <name type="scientific">Eutreptiella gymnastica</name>
    <dbReference type="NCBI Taxonomy" id="73025"/>
    <lineage>
        <taxon>Eukaryota</taxon>
        <taxon>Discoba</taxon>
        <taxon>Euglenozoa</taxon>
        <taxon>Euglenida</taxon>
        <taxon>Spirocuta</taxon>
        <taxon>Euglenophyceae</taxon>
        <taxon>Eutreptiales</taxon>
        <taxon>Eutreptiaceae</taxon>
        <taxon>Eutreptiella</taxon>
    </lineage>
</organism>
<gene>
    <name evidence="2" type="ORF">EGYM00163_LOCUS37350</name>
</gene>
<evidence type="ECO:0000256" key="1">
    <source>
        <dbReference type="SAM" id="Coils"/>
    </source>
</evidence>
<dbReference type="AlphaFoldDB" id="A0A7S4LFJ0"/>
<accession>A0A7S4LFJ0</accession>
<reference evidence="2" key="1">
    <citation type="submission" date="2021-01" db="EMBL/GenBank/DDBJ databases">
        <authorList>
            <person name="Corre E."/>
            <person name="Pelletier E."/>
            <person name="Niang G."/>
            <person name="Scheremetjew M."/>
            <person name="Finn R."/>
            <person name="Kale V."/>
            <person name="Holt S."/>
            <person name="Cochrane G."/>
            <person name="Meng A."/>
            <person name="Brown T."/>
            <person name="Cohen L."/>
        </authorList>
    </citation>
    <scope>NUCLEOTIDE SEQUENCE</scope>
    <source>
        <strain evidence="2">CCMP1594</strain>
    </source>
</reference>
<proteinExistence type="predicted"/>
<sequence length="172" mass="18477">MYTLGAGYPTALFAGALAGPSFDTMPPNDLAFPTFPTFGSLSVPAAAPAAPSIVGLQAAAMAATPTDDELVYQAQLANPELNRIHEKGISTTIYKGPWRGEAQAKLDAALAEQKAREERLLAEQKAREERLLAEQKAREAEARRKAAEEDAKRAVEKAIADIQKKVNAEMNQ</sequence>
<keyword evidence="1" id="KW-0175">Coiled coil</keyword>